<dbReference type="InterPro" id="IPR005467">
    <property type="entry name" value="His_kinase_dom"/>
</dbReference>
<dbReference type="Proteomes" id="UP000251692">
    <property type="component" value="Unassembled WGS sequence"/>
</dbReference>
<dbReference type="CDD" id="cd17546">
    <property type="entry name" value="REC_hyHK_CKI1_RcsC-like"/>
    <property type="match status" value="1"/>
</dbReference>
<keyword evidence="4" id="KW-1003">Cell membrane</keyword>
<name>A0A364RJA1_9BACT</name>
<evidence type="ECO:0000259" key="17">
    <source>
        <dbReference type="PROSITE" id="PS50110"/>
    </source>
</evidence>
<keyword evidence="10" id="KW-0902">Two-component regulatory system</keyword>
<evidence type="ECO:0000256" key="1">
    <source>
        <dbReference type="ARBA" id="ARBA00000085"/>
    </source>
</evidence>
<keyword evidence="11 15" id="KW-0472">Membrane</keyword>
<keyword evidence="9 15" id="KW-1133">Transmembrane helix</keyword>
<evidence type="ECO:0000256" key="9">
    <source>
        <dbReference type="ARBA" id="ARBA00022989"/>
    </source>
</evidence>
<dbReference type="GO" id="GO:0000155">
    <property type="term" value="F:phosphorelay sensor kinase activity"/>
    <property type="evidence" value="ECO:0007669"/>
    <property type="project" value="InterPro"/>
</dbReference>
<dbReference type="SUPFAM" id="SSF47226">
    <property type="entry name" value="Histidine-containing phosphotransfer domain, HPT domain"/>
    <property type="match status" value="1"/>
</dbReference>
<keyword evidence="19" id="KW-1185">Reference proteome</keyword>
<dbReference type="PRINTS" id="PR00344">
    <property type="entry name" value="BCTRLSENSOR"/>
</dbReference>
<comment type="caution">
    <text evidence="18">The sequence shown here is derived from an EMBL/GenBank/DDBJ whole genome shotgun (WGS) entry which is preliminary data.</text>
</comment>
<dbReference type="Pfam" id="PF02518">
    <property type="entry name" value="HATPase_c"/>
    <property type="match status" value="1"/>
</dbReference>
<evidence type="ECO:0000256" key="6">
    <source>
        <dbReference type="ARBA" id="ARBA00022692"/>
    </source>
</evidence>
<dbReference type="RefSeq" id="WP_112304659.1">
    <property type="nucleotide sequence ID" value="NZ_QMDV01000001.1"/>
</dbReference>
<comment type="catalytic activity">
    <reaction evidence="1">
        <text>ATP + protein L-histidine = ADP + protein N-phospho-L-histidine.</text>
        <dbReference type="EC" id="2.7.13.3"/>
    </reaction>
</comment>
<feature type="coiled-coil region" evidence="13">
    <location>
        <begin position="247"/>
        <end position="274"/>
    </location>
</feature>
<dbReference type="InterPro" id="IPR036890">
    <property type="entry name" value="HATPase_C_sf"/>
</dbReference>
<dbReference type="PANTHER" id="PTHR45339:SF1">
    <property type="entry name" value="HYBRID SIGNAL TRANSDUCTION HISTIDINE KINASE J"/>
    <property type="match status" value="1"/>
</dbReference>
<dbReference type="PANTHER" id="PTHR45339">
    <property type="entry name" value="HYBRID SIGNAL TRANSDUCTION HISTIDINE KINASE J"/>
    <property type="match status" value="1"/>
</dbReference>
<dbReference type="Gene3D" id="1.10.287.130">
    <property type="match status" value="1"/>
</dbReference>
<feature type="region of interest" description="Disordered" evidence="14">
    <location>
        <begin position="204"/>
        <end position="239"/>
    </location>
</feature>
<dbReference type="InterPro" id="IPR036641">
    <property type="entry name" value="HPT_dom_sf"/>
</dbReference>
<keyword evidence="8" id="KW-0067">ATP-binding</keyword>
<accession>A0A364RJA1</accession>
<dbReference type="InterPro" id="IPR003661">
    <property type="entry name" value="HisK_dim/P_dom"/>
</dbReference>
<keyword evidence="18" id="KW-0418">Kinase</keyword>
<evidence type="ECO:0000256" key="10">
    <source>
        <dbReference type="ARBA" id="ARBA00023012"/>
    </source>
</evidence>
<dbReference type="EC" id="2.7.13.3" evidence="3"/>
<dbReference type="PROSITE" id="PS50110">
    <property type="entry name" value="RESPONSE_REGULATORY"/>
    <property type="match status" value="1"/>
</dbReference>
<evidence type="ECO:0000313" key="18">
    <source>
        <dbReference type="EMBL" id="RAU84379.1"/>
    </source>
</evidence>
<keyword evidence="13" id="KW-0175">Coiled coil</keyword>
<dbReference type="CDD" id="cd00082">
    <property type="entry name" value="HisKA"/>
    <property type="match status" value="1"/>
</dbReference>
<dbReference type="InterPro" id="IPR036097">
    <property type="entry name" value="HisK_dim/P_sf"/>
</dbReference>
<evidence type="ECO:0000256" key="14">
    <source>
        <dbReference type="SAM" id="MobiDB-lite"/>
    </source>
</evidence>
<evidence type="ECO:0000256" key="8">
    <source>
        <dbReference type="ARBA" id="ARBA00022840"/>
    </source>
</evidence>
<keyword evidence="7" id="KW-0547">Nucleotide-binding</keyword>
<dbReference type="PROSITE" id="PS50109">
    <property type="entry name" value="HIS_KIN"/>
    <property type="match status" value="1"/>
</dbReference>
<dbReference type="SUPFAM" id="SSF55874">
    <property type="entry name" value="ATPase domain of HSP90 chaperone/DNA topoisomerase II/histidine kinase"/>
    <property type="match status" value="1"/>
</dbReference>
<dbReference type="SUPFAM" id="SSF47384">
    <property type="entry name" value="Homodimeric domain of signal transducing histidine kinase"/>
    <property type="match status" value="1"/>
</dbReference>
<comment type="subcellular location">
    <subcellularLocation>
        <location evidence="2">Cell membrane</location>
        <topology evidence="2">Multi-pass membrane protein</topology>
    </subcellularLocation>
</comment>
<dbReference type="Pfam" id="PF00072">
    <property type="entry name" value="Response_reg"/>
    <property type="match status" value="1"/>
</dbReference>
<feature type="domain" description="Response regulatory" evidence="17">
    <location>
        <begin position="617"/>
        <end position="731"/>
    </location>
</feature>
<dbReference type="SMART" id="SM00448">
    <property type="entry name" value="REC"/>
    <property type="match status" value="1"/>
</dbReference>
<reference evidence="18 19" key="1">
    <citation type="submission" date="2018-06" db="EMBL/GenBank/DDBJ databases">
        <authorList>
            <person name="Liu Z.-W."/>
        </authorList>
    </citation>
    <scope>NUCLEOTIDE SEQUENCE [LARGE SCALE GENOMIC DNA]</scope>
    <source>
        <strain evidence="18 19">2b14</strain>
    </source>
</reference>
<keyword evidence="18" id="KW-0808">Transferase</keyword>
<dbReference type="SUPFAM" id="SSF52172">
    <property type="entry name" value="CheY-like"/>
    <property type="match status" value="1"/>
</dbReference>
<dbReference type="CDD" id="cd16922">
    <property type="entry name" value="HATPase_EvgS-ArcB-TorS-like"/>
    <property type="match status" value="1"/>
</dbReference>
<sequence>MRIFKDSTKSKVVVGFATALGIVVFAIYLTYSSFTQLLNSLDVLSQPNNKLRTLRHTLATMATAESTIRAYTLTSQERHFNAYLSHLDTIRAQVDTLHIIMTASPTELAEVDSIRVLLDRKEQSLLQYADLKKQYKTQDISKEALRRIAYTSSEKPAPYTIRKYTTTTISDLAKPAGEAEEELVEENPESKEVKKTLLGRLFSKRRNQNDNAQQVPRVPIPKLDVRQETTIDTSKTNQRSKEKVADLANVRRILSRLQREADRKEQELLSKELALLHQDKRIMDQIRNMVYKLERHELVKVRERSGLARKEAKETSSVLLAVGIFGLVSGIAFILFILRDITRSNKYKSQLIGARKQAIQLARAKEAFVANMSHEMRTPLNVILGFARQLKHAPLEAEQTEHLRAIDSAGHHLLHIVNDVLDLSKIEAGKLDITPVTFSLKQLATDIEQAFFIKATSKHIHFEVFIDHNLPDALTGDALRIKQILFNLVDNAIKFTHEGQVQVKFMLKSIRRSRVVLSIAVTDTGIGIAPERMQHVFGEFNQADDSILRKYGGTGLGLSISQKLVEMQGGTLAVNSVYNKGTTFNIVLPLLKATTVVAATAAPKLQLPLPQAFAGYTALVIDDDTFSQTLSNLILSRWGIKVHLASDATEALALVNKYRFDIILTDIQLPGMSGKSLARLIRKQDKHVPIIALTANIMSNDAAFFHNTPISGHLLKPFTEQELYQKLAEILEPQPATEPYTPLAEKTQNQANALYNLSDIRKFTGTDTETLVAVLDVMCQDQYTNLEQLLDAKDMGNWTAAAEVAHKMLTAFKHLKADSVVPYLSKLEQELHQPGQSEEELEALAESINDNTFLVLEALEEEIAQLKSMVKASAS</sequence>
<dbReference type="InterPro" id="IPR003594">
    <property type="entry name" value="HATPase_dom"/>
</dbReference>
<reference evidence="18 19" key="2">
    <citation type="submission" date="2018-07" db="EMBL/GenBank/DDBJ databases">
        <title>Pontibacter sp. 2b14 genomic sequence and assembly.</title>
        <authorList>
            <person name="Du Z.-J."/>
        </authorList>
    </citation>
    <scope>NUCLEOTIDE SEQUENCE [LARGE SCALE GENOMIC DNA]</scope>
    <source>
        <strain evidence="18 19">2b14</strain>
    </source>
</reference>
<evidence type="ECO:0000256" key="4">
    <source>
        <dbReference type="ARBA" id="ARBA00022475"/>
    </source>
</evidence>
<dbReference type="AlphaFoldDB" id="A0A364RJA1"/>
<feature type="transmembrane region" description="Helical" evidence="15">
    <location>
        <begin position="318"/>
        <end position="338"/>
    </location>
</feature>
<dbReference type="Gene3D" id="3.30.565.10">
    <property type="entry name" value="Histidine kinase-like ATPase, C-terminal domain"/>
    <property type="match status" value="1"/>
</dbReference>
<evidence type="ECO:0000256" key="13">
    <source>
        <dbReference type="SAM" id="Coils"/>
    </source>
</evidence>
<evidence type="ECO:0000256" key="7">
    <source>
        <dbReference type="ARBA" id="ARBA00022741"/>
    </source>
</evidence>
<feature type="transmembrane region" description="Helical" evidence="15">
    <location>
        <begin position="12"/>
        <end position="31"/>
    </location>
</feature>
<keyword evidence="6 15" id="KW-0812">Transmembrane</keyword>
<dbReference type="InterPro" id="IPR001789">
    <property type="entry name" value="Sig_transdc_resp-reg_receiver"/>
</dbReference>
<dbReference type="SMART" id="SM00388">
    <property type="entry name" value="HisKA"/>
    <property type="match status" value="1"/>
</dbReference>
<evidence type="ECO:0000256" key="12">
    <source>
        <dbReference type="PROSITE-ProRule" id="PRU00169"/>
    </source>
</evidence>
<dbReference type="GO" id="GO:0005524">
    <property type="term" value="F:ATP binding"/>
    <property type="evidence" value="ECO:0007669"/>
    <property type="project" value="UniProtKB-KW"/>
</dbReference>
<evidence type="ECO:0000256" key="5">
    <source>
        <dbReference type="ARBA" id="ARBA00022553"/>
    </source>
</evidence>
<keyword evidence="5 12" id="KW-0597">Phosphoprotein</keyword>
<dbReference type="InterPro" id="IPR011006">
    <property type="entry name" value="CheY-like_superfamily"/>
</dbReference>
<dbReference type="SMART" id="SM00387">
    <property type="entry name" value="HATPase_c"/>
    <property type="match status" value="1"/>
</dbReference>
<organism evidence="18 19">
    <name type="scientific">Pontibacter arcticus</name>
    <dbReference type="NCBI Taxonomy" id="2080288"/>
    <lineage>
        <taxon>Bacteria</taxon>
        <taxon>Pseudomonadati</taxon>
        <taxon>Bacteroidota</taxon>
        <taxon>Cytophagia</taxon>
        <taxon>Cytophagales</taxon>
        <taxon>Hymenobacteraceae</taxon>
        <taxon>Pontibacter</taxon>
    </lineage>
</organism>
<feature type="domain" description="Histidine kinase" evidence="16">
    <location>
        <begin position="371"/>
        <end position="592"/>
    </location>
</feature>
<gene>
    <name evidence="18" type="ORF">DP923_04895</name>
</gene>
<dbReference type="Pfam" id="PF00512">
    <property type="entry name" value="HisKA"/>
    <property type="match status" value="1"/>
</dbReference>
<protein>
    <recommendedName>
        <fullName evidence="3">histidine kinase</fullName>
        <ecNumber evidence="3">2.7.13.3</ecNumber>
    </recommendedName>
</protein>
<dbReference type="InterPro" id="IPR004358">
    <property type="entry name" value="Sig_transdc_His_kin-like_C"/>
</dbReference>
<dbReference type="OrthoDB" id="9797097at2"/>
<dbReference type="EMBL" id="QMDV01000001">
    <property type="protein sequence ID" value="RAU84379.1"/>
    <property type="molecule type" value="Genomic_DNA"/>
</dbReference>
<evidence type="ECO:0000256" key="11">
    <source>
        <dbReference type="ARBA" id="ARBA00023136"/>
    </source>
</evidence>
<evidence type="ECO:0000256" key="15">
    <source>
        <dbReference type="SAM" id="Phobius"/>
    </source>
</evidence>
<evidence type="ECO:0000256" key="2">
    <source>
        <dbReference type="ARBA" id="ARBA00004651"/>
    </source>
</evidence>
<feature type="modified residue" description="4-aspartylphosphate" evidence="12">
    <location>
        <position position="666"/>
    </location>
</feature>
<proteinExistence type="predicted"/>
<evidence type="ECO:0000259" key="16">
    <source>
        <dbReference type="PROSITE" id="PS50109"/>
    </source>
</evidence>
<dbReference type="Gene3D" id="3.40.50.2300">
    <property type="match status" value="1"/>
</dbReference>
<evidence type="ECO:0000256" key="3">
    <source>
        <dbReference type="ARBA" id="ARBA00012438"/>
    </source>
</evidence>
<dbReference type="FunFam" id="3.30.565.10:FF:000010">
    <property type="entry name" value="Sensor histidine kinase RcsC"/>
    <property type="match status" value="1"/>
</dbReference>
<evidence type="ECO:0000313" key="19">
    <source>
        <dbReference type="Proteomes" id="UP000251692"/>
    </source>
</evidence>
<dbReference type="GO" id="GO:0005886">
    <property type="term" value="C:plasma membrane"/>
    <property type="evidence" value="ECO:0007669"/>
    <property type="project" value="UniProtKB-SubCell"/>
</dbReference>